<feature type="non-terminal residue" evidence="2">
    <location>
        <position position="1"/>
    </location>
</feature>
<evidence type="ECO:0000313" key="1">
    <source>
        <dbReference type="EMBL" id="CAG7868162.1"/>
    </source>
</evidence>
<dbReference type="AlphaFoldDB" id="A0A3P5YC27"/>
<protein>
    <recommendedName>
        <fullName evidence="3">RNase H type-1 domain-containing protein</fullName>
    </recommendedName>
</protein>
<dbReference type="EMBL" id="LS974622">
    <property type="protein sequence ID" value="CAG7868162.1"/>
    <property type="molecule type" value="Genomic_DNA"/>
</dbReference>
<evidence type="ECO:0000313" key="2">
    <source>
        <dbReference type="EMBL" id="VDC65056.1"/>
    </source>
</evidence>
<dbReference type="Proteomes" id="UP000694005">
    <property type="component" value="Chromosome A06"/>
</dbReference>
<gene>
    <name evidence="2" type="ORF">BRAA06T23596Z</name>
    <name evidence="1" type="ORF">BRAPAZ1V2_A06P04020.2</name>
</gene>
<dbReference type="EMBL" id="LR031569">
    <property type="protein sequence ID" value="VDC65056.1"/>
    <property type="molecule type" value="Genomic_DNA"/>
</dbReference>
<reference evidence="2" key="1">
    <citation type="submission" date="2018-11" db="EMBL/GenBank/DDBJ databases">
        <authorList>
            <consortium name="Genoscope - CEA"/>
            <person name="William W."/>
        </authorList>
    </citation>
    <scope>NUCLEOTIDE SEQUENCE</scope>
</reference>
<organism evidence="2">
    <name type="scientific">Brassica campestris</name>
    <name type="common">Field mustard</name>
    <dbReference type="NCBI Taxonomy" id="3711"/>
    <lineage>
        <taxon>Eukaryota</taxon>
        <taxon>Viridiplantae</taxon>
        <taxon>Streptophyta</taxon>
        <taxon>Embryophyta</taxon>
        <taxon>Tracheophyta</taxon>
        <taxon>Spermatophyta</taxon>
        <taxon>Magnoliopsida</taxon>
        <taxon>eudicotyledons</taxon>
        <taxon>Gunneridae</taxon>
        <taxon>Pentapetalae</taxon>
        <taxon>rosids</taxon>
        <taxon>malvids</taxon>
        <taxon>Brassicales</taxon>
        <taxon>Brassicaceae</taxon>
        <taxon>Brassiceae</taxon>
        <taxon>Brassica</taxon>
    </lineage>
</organism>
<accession>A0A3P5YC27</accession>
<sequence length="99" mass="10575">MVSELLCPLTNKWEVEKIRALLPQYEDTILKIKTSSTTSTDTLGVLVCKVDAAWDAGSGRCGIGGVYSEQATLALPSFSEAHNHVSSALMAEAIAVHRA</sequence>
<feature type="non-terminal residue" evidence="2">
    <location>
        <position position="99"/>
    </location>
</feature>
<name>A0A3P5YC27_BRACM</name>
<evidence type="ECO:0008006" key="3">
    <source>
        <dbReference type="Google" id="ProtNLM"/>
    </source>
</evidence>
<proteinExistence type="predicted"/>
<dbReference type="Gramene" id="A06p04020.2_BraZ1">
    <property type="protein sequence ID" value="A06p04020.2_BraZ1.CDS"/>
    <property type="gene ID" value="A06g04020.2_BraZ1"/>
</dbReference>